<keyword evidence="1" id="KW-0472">Membrane</keyword>
<protein>
    <submittedName>
        <fullName evidence="2">Uncharacterized protein</fullName>
    </submittedName>
</protein>
<evidence type="ECO:0000313" key="2">
    <source>
        <dbReference type="EMBL" id="KAK7801999.1"/>
    </source>
</evidence>
<gene>
    <name evidence="2" type="ORF">U0070_005986</name>
</gene>
<reference evidence="2 3" key="1">
    <citation type="journal article" date="2023" name="bioRxiv">
        <title>Conserved and derived expression patterns and positive selection on dental genes reveal complex evolutionary context of ever-growing rodent molars.</title>
        <authorList>
            <person name="Calamari Z.T."/>
            <person name="Song A."/>
            <person name="Cohen E."/>
            <person name="Akter M."/>
            <person name="Roy R.D."/>
            <person name="Hallikas O."/>
            <person name="Christensen M.M."/>
            <person name="Li P."/>
            <person name="Marangoni P."/>
            <person name="Jernvall J."/>
            <person name="Klein O.D."/>
        </authorList>
    </citation>
    <scope>NUCLEOTIDE SEQUENCE [LARGE SCALE GENOMIC DNA]</scope>
    <source>
        <strain evidence="2">V071</strain>
    </source>
</reference>
<dbReference type="Proteomes" id="UP001488838">
    <property type="component" value="Unassembled WGS sequence"/>
</dbReference>
<feature type="transmembrane region" description="Helical" evidence="1">
    <location>
        <begin position="28"/>
        <end position="48"/>
    </location>
</feature>
<organism evidence="2 3">
    <name type="scientific">Myodes glareolus</name>
    <name type="common">Bank vole</name>
    <name type="synonym">Clethrionomys glareolus</name>
    <dbReference type="NCBI Taxonomy" id="447135"/>
    <lineage>
        <taxon>Eukaryota</taxon>
        <taxon>Metazoa</taxon>
        <taxon>Chordata</taxon>
        <taxon>Craniata</taxon>
        <taxon>Vertebrata</taxon>
        <taxon>Euteleostomi</taxon>
        <taxon>Mammalia</taxon>
        <taxon>Eutheria</taxon>
        <taxon>Euarchontoglires</taxon>
        <taxon>Glires</taxon>
        <taxon>Rodentia</taxon>
        <taxon>Myomorpha</taxon>
        <taxon>Muroidea</taxon>
        <taxon>Cricetidae</taxon>
        <taxon>Arvicolinae</taxon>
        <taxon>Myodes</taxon>
    </lineage>
</organism>
<keyword evidence="1" id="KW-0812">Transmembrane</keyword>
<evidence type="ECO:0000256" key="1">
    <source>
        <dbReference type="SAM" id="Phobius"/>
    </source>
</evidence>
<dbReference type="AlphaFoldDB" id="A0AAW0HGW5"/>
<keyword evidence="3" id="KW-1185">Reference proteome</keyword>
<name>A0AAW0HGW5_MYOGA</name>
<dbReference type="EMBL" id="JBBHLL010000483">
    <property type="protein sequence ID" value="KAK7801999.1"/>
    <property type="molecule type" value="Genomic_DNA"/>
</dbReference>
<evidence type="ECO:0000313" key="3">
    <source>
        <dbReference type="Proteomes" id="UP001488838"/>
    </source>
</evidence>
<accession>A0AAW0HGW5</accession>
<keyword evidence="1" id="KW-1133">Transmembrane helix</keyword>
<proteinExistence type="predicted"/>
<sequence>MTWFQSPLVWSRKESYNISWELQMPREVPVAAGVLALLALLALVYHCLNEAWKSRWRLCCGGWRCPPTGKSLQFVFIHSSNEGQPGILPSEPSPVSPDTLGTSGLLFSFRYEEEPTFHAQSRL</sequence>
<comment type="caution">
    <text evidence="2">The sequence shown here is derived from an EMBL/GenBank/DDBJ whole genome shotgun (WGS) entry which is preliminary data.</text>
</comment>